<reference evidence="3 4" key="1">
    <citation type="submission" date="2020-08" db="EMBL/GenBank/DDBJ databases">
        <title>Sequencing the genomes of 1000 actinobacteria strains.</title>
        <authorList>
            <person name="Klenk H.-P."/>
        </authorList>
    </citation>
    <scope>NUCLEOTIDE SEQUENCE [LARGE SCALE GENOMIC DNA]</scope>
    <source>
        <strain evidence="3 4">DSM 45486</strain>
    </source>
</reference>
<evidence type="ECO:0000256" key="1">
    <source>
        <dbReference type="SAM" id="MobiDB-lite"/>
    </source>
</evidence>
<evidence type="ECO:0000313" key="3">
    <source>
        <dbReference type="EMBL" id="MBB5804043.1"/>
    </source>
</evidence>
<feature type="transmembrane region" description="Helical" evidence="2">
    <location>
        <begin position="113"/>
        <end position="133"/>
    </location>
</feature>
<dbReference type="EMBL" id="JACHMO010000001">
    <property type="protein sequence ID" value="MBB5804043.1"/>
    <property type="molecule type" value="Genomic_DNA"/>
</dbReference>
<keyword evidence="4" id="KW-1185">Reference proteome</keyword>
<feature type="compositionally biased region" description="Low complexity" evidence="1">
    <location>
        <begin position="76"/>
        <end position="92"/>
    </location>
</feature>
<comment type="caution">
    <text evidence="3">The sequence shown here is derived from an EMBL/GenBank/DDBJ whole genome shotgun (WGS) entry which is preliminary data.</text>
</comment>
<dbReference type="Proteomes" id="UP000552097">
    <property type="component" value="Unassembled WGS sequence"/>
</dbReference>
<feature type="compositionally biased region" description="Pro residues" evidence="1">
    <location>
        <begin position="37"/>
        <end position="46"/>
    </location>
</feature>
<evidence type="ECO:0000313" key="4">
    <source>
        <dbReference type="Proteomes" id="UP000552097"/>
    </source>
</evidence>
<evidence type="ECO:0000256" key="2">
    <source>
        <dbReference type="SAM" id="Phobius"/>
    </source>
</evidence>
<organism evidence="3 4">
    <name type="scientific">Saccharothrix ecbatanensis</name>
    <dbReference type="NCBI Taxonomy" id="1105145"/>
    <lineage>
        <taxon>Bacteria</taxon>
        <taxon>Bacillati</taxon>
        <taxon>Actinomycetota</taxon>
        <taxon>Actinomycetes</taxon>
        <taxon>Pseudonocardiales</taxon>
        <taxon>Pseudonocardiaceae</taxon>
        <taxon>Saccharothrix</taxon>
    </lineage>
</organism>
<feature type="compositionally biased region" description="Low complexity" evidence="1">
    <location>
        <begin position="9"/>
        <end position="31"/>
    </location>
</feature>
<keyword evidence="2" id="KW-1133">Transmembrane helix</keyword>
<keyword evidence="2" id="KW-0812">Transmembrane</keyword>
<accession>A0A7W9M1P3</accession>
<name>A0A7W9M1P3_9PSEU</name>
<gene>
    <name evidence="3" type="ORF">F4560_003811</name>
</gene>
<proteinExistence type="predicted"/>
<feature type="compositionally biased region" description="Gly residues" evidence="1">
    <location>
        <begin position="93"/>
        <end position="102"/>
    </location>
</feature>
<sequence length="271" mass="28458">MSVPPQQPGPYGQQPGQFGQQPGQFGQQPGPGQQPGGFPPPAPGFPPGGQQPGYGTPPGGYQQHPGQPGQPGQPGYGQQPYGQPGQFNQPGYGQPGGFGGPSGMPPKKSPMPWILGGAGALVVIVVAVVLILNMTGGSNGTAKDAADSYAAAINAKDFDKVRSLTCAEHHDEIDDMKKLYDPATMSAEIEKQLESLPAEMRKEAQKSIDKAKDVKVTLAVDNVVEKSDTTAEASMSVKYENVPEDMKSLMKDQKAAKIPFKKTDSGWVACD</sequence>
<dbReference type="AlphaFoldDB" id="A0A7W9M1P3"/>
<keyword evidence="2" id="KW-0472">Membrane</keyword>
<protein>
    <submittedName>
        <fullName evidence="3">Uncharacterized protein</fullName>
    </submittedName>
</protein>
<feature type="region of interest" description="Disordered" evidence="1">
    <location>
        <begin position="1"/>
        <end position="105"/>
    </location>
</feature>